<proteinExistence type="predicted"/>
<evidence type="ECO:0000313" key="2">
    <source>
        <dbReference type="Proteomes" id="UP000054359"/>
    </source>
</evidence>
<feature type="non-terminal residue" evidence="1">
    <location>
        <position position="1"/>
    </location>
</feature>
<feature type="non-terminal residue" evidence="1">
    <location>
        <position position="46"/>
    </location>
</feature>
<evidence type="ECO:0000313" key="1">
    <source>
        <dbReference type="EMBL" id="KFM60400.1"/>
    </source>
</evidence>
<sequence>WAKRRVLRFFADDSGFNARMVFETFGGQPKKEVFYCKTLICHFVQD</sequence>
<reference evidence="1 2" key="1">
    <citation type="submission" date="2013-11" db="EMBL/GenBank/DDBJ databases">
        <title>Genome sequencing of Stegodyphus mimosarum.</title>
        <authorList>
            <person name="Bechsgaard J."/>
        </authorList>
    </citation>
    <scope>NUCLEOTIDE SEQUENCE [LARGE SCALE GENOMIC DNA]</scope>
</reference>
<protein>
    <submittedName>
        <fullName evidence="1">Uncharacterized protein</fullName>
    </submittedName>
</protein>
<accession>A0A087T5L1</accession>
<dbReference type="EMBL" id="KK113532">
    <property type="protein sequence ID" value="KFM60400.1"/>
    <property type="molecule type" value="Genomic_DNA"/>
</dbReference>
<name>A0A087T5L1_STEMI</name>
<dbReference type="AlphaFoldDB" id="A0A087T5L1"/>
<dbReference type="Proteomes" id="UP000054359">
    <property type="component" value="Unassembled WGS sequence"/>
</dbReference>
<organism evidence="1 2">
    <name type="scientific">Stegodyphus mimosarum</name>
    <name type="common">African social velvet spider</name>
    <dbReference type="NCBI Taxonomy" id="407821"/>
    <lineage>
        <taxon>Eukaryota</taxon>
        <taxon>Metazoa</taxon>
        <taxon>Ecdysozoa</taxon>
        <taxon>Arthropoda</taxon>
        <taxon>Chelicerata</taxon>
        <taxon>Arachnida</taxon>
        <taxon>Araneae</taxon>
        <taxon>Araneomorphae</taxon>
        <taxon>Entelegynae</taxon>
        <taxon>Eresoidea</taxon>
        <taxon>Eresidae</taxon>
        <taxon>Stegodyphus</taxon>
    </lineage>
</organism>
<keyword evidence="2" id="KW-1185">Reference proteome</keyword>
<gene>
    <name evidence="1" type="ORF">X975_15780</name>
</gene>